<dbReference type="EMBL" id="JAXAVU010000016">
    <property type="protein sequence ID" value="MDX8148782.1"/>
    <property type="molecule type" value="Genomic_DNA"/>
</dbReference>
<dbReference type="Pfam" id="PF03404">
    <property type="entry name" value="Mo-co_dimer"/>
    <property type="match status" value="1"/>
</dbReference>
<keyword evidence="1" id="KW-0732">Signal</keyword>
<dbReference type="Proteomes" id="UP001285352">
    <property type="component" value="Unassembled WGS sequence"/>
</dbReference>
<reference evidence="4 5" key="1">
    <citation type="submission" date="2023-11" db="EMBL/GenBank/DDBJ databases">
        <title>Lentzea sokolovensis, sp. nov., Lentzea kristufkii, sp. nov., and Lentzea miocenensis, sp. nov., rare actinobacteria from Sokolov Coal Basin, Miocene lacustrine sediment, Czech Republic.</title>
        <authorList>
            <person name="Lara A."/>
            <person name="Kotroba L."/>
            <person name="Nouioui I."/>
            <person name="Neumann-Schaal M."/>
            <person name="Mast Y."/>
            <person name="Chronakova A."/>
        </authorList>
    </citation>
    <scope>NUCLEOTIDE SEQUENCE [LARGE SCALE GENOMIC DNA]</scope>
    <source>
        <strain evidence="4 5">BCCO 10_0061</strain>
    </source>
</reference>
<dbReference type="InterPro" id="IPR025141">
    <property type="entry name" value="DUF4082"/>
</dbReference>
<protein>
    <submittedName>
        <fullName evidence="4">DUF4082 domain-containing protein</fullName>
    </submittedName>
</protein>
<keyword evidence="5" id="KW-1185">Reference proteome</keyword>
<evidence type="ECO:0000259" key="3">
    <source>
        <dbReference type="Pfam" id="PF13313"/>
    </source>
</evidence>
<feature type="domain" description="Moybdenum cofactor oxidoreductase dimerisation" evidence="2">
    <location>
        <begin position="46"/>
        <end position="84"/>
    </location>
</feature>
<dbReference type="Pfam" id="PF13313">
    <property type="entry name" value="DUF4082"/>
    <property type="match status" value="1"/>
</dbReference>
<feature type="domain" description="DUF4082" evidence="3">
    <location>
        <begin position="148"/>
        <end position="276"/>
    </location>
</feature>
<evidence type="ECO:0000313" key="5">
    <source>
        <dbReference type="Proteomes" id="UP001285352"/>
    </source>
</evidence>
<gene>
    <name evidence="4" type="ORF">SK854_42165</name>
</gene>
<dbReference type="Gene3D" id="2.60.40.650">
    <property type="match status" value="1"/>
</dbReference>
<dbReference type="RefSeq" id="WP_319980753.1">
    <property type="nucleotide sequence ID" value="NZ_JAXAVU010000016.1"/>
</dbReference>
<evidence type="ECO:0000313" key="4">
    <source>
        <dbReference type="EMBL" id="MDX8148782.1"/>
    </source>
</evidence>
<evidence type="ECO:0000259" key="2">
    <source>
        <dbReference type="Pfam" id="PF03404"/>
    </source>
</evidence>
<dbReference type="InterPro" id="IPR005066">
    <property type="entry name" value="MoCF_OxRdtse_dimer"/>
</dbReference>
<sequence>MRRLSRWMIVLAVVSLAVFGAPTAMASNPPWHVVYSPSVGASAGVGEPVLITGYSYVGEGTPAHGVELTFDDGVTWAEADLSSNGSWRYLFTPMRSGDVTFRMRGWYNGALGDISPPRTFHVGTPGSLAPISCPCTFRESEFPHDDIDPLPVELGVRFAVDRPGWLNGVTFRRGPYRGPVTIRVWGPGGTLLHEHVEPSVTSSYTSAAITPPVQAQPGTDYVVSYYTPEGGYQASEDFYTGTLFHAPYIVRADAGVYRYGEGGGFPTDTWNHSNYTIYPSFTSQQG</sequence>
<evidence type="ECO:0000256" key="1">
    <source>
        <dbReference type="SAM" id="SignalP"/>
    </source>
</evidence>
<feature type="signal peptide" evidence="1">
    <location>
        <begin position="1"/>
        <end position="26"/>
    </location>
</feature>
<feature type="chain" id="PRO_5045490037" evidence="1">
    <location>
        <begin position="27"/>
        <end position="286"/>
    </location>
</feature>
<accession>A0ABU4VAE6</accession>
<proteinExistence type="predicted"/>
<organism evidence="4 5">
    <name type="scientific">Lentzea sokolovensis</name>
    <dbReference type="NCBI Taxonomy" id="3095429"/>
    <lineage>
        <taxon>Bacteria</taxon>
        <taxon>Bacillati</taxon>
        <taxon>Actinomycetota</taxon>
        <taxon>Actinomycetes</taxon>
        <taxon>Pseudonocardiales</taxon>
        <taxon>Pseudonocardiaceae</taxon>
        <taxon>Lentzea</taxon>
    </lineage>
</organism>
<name>A0ABU4VAE6_9PSEU</name>
<comment type="caution">
    <text evidence="4">The sequence shown here is derived from an EMBL/GenBank/DDBJ whole genome shotgun (WGS) entry which is preliminary data.</text>
</comment>
<dbReference type="SUPFAM" id="SSF81296">
    <property type="entry name" value="E set domains"/>
    <property type="match status" value="1"/>
</dbReference>
<dbReference type="InterPro" id="IPR014756">
    <property type="entry name" value="Ig_E-set"/>
</dbReference>